<proteinExistence type="predicted"/>
<feature type="compositionally biased region" description="Basic and acidic residues" evidence="1">
    <location>
        <begin position="257"/>
        <end position="267"/>
    </location>
</feature>
<feature type="region of interest" description="Disordered" evidence="1">
    <location>
        <begin position="236"/>
        <end position="267"/>
    </location>
</feature>
<dbReference type="Proteomes" id="UP000639338">
    <property type="component" value="Unassembled WGS sequence"/>
</dbReference>
<feature type="compositionally biased region" description="Basic residues" evidence="1">
    <location>
        <begin position="397"/>
        <end position="414"/>
    </location>
</feature>
<dbReference type="OrthoDB" id="10261452at2759"/>
<feature type="compositionally biased region" description="Basic and acidic residues" evidence="1">
    <location>
        <begin position="324"/>
        <end position="364"/>
    </location>
</feature>
<dbReference type="AlphaFoldDB" id="A0A835CRI1"/>
<organism evidence="3 4">
    <name type="scientific">Aphidius gifuensis</name>
    <name type="common">Parasitoid wasp</name>
    <dbReference type="NCBI Taxonomy" id="684658"/>
    <lineage>
        <taxon>Eukaryota</taxon>
        <taxon>Metazoa</taxon>
        <taxon>Ecdysozoa</taxon>
        <taxon>Arthropoda</taxon>
        <taxon>Hexapoda</taxon>
        <taxon>Insecta</taxon>
        <taxon>Pterygota</taxon>
        <taxon>Neoptera</taxon>
        <taxon>Endopterygota</taxon>
        <taxon>Hymenoptera</taxon>
        <taxon>Apocrita</taxon>
        <taxon>Ichneumonoidea</taxon>
        <taxon>Braconidae</taxon>
        <taxon>Aphidiinae</taxon>
        <taxon>Aphidius</taxon>
    </lineage>
</organism>
<feature type="domain" description="Brix" evidence="2">
    <location>
        <begin position="27"/>
        <end position="288"/>
    </location>
</feature>
<dbReference type="Pfam" id="PF04427">
    <property type="entry name" value="Brix"/>
    <property type="match status" value="1"/>
</dbReference>
<dbReference type="PANTHER" id="PTHR12661:SF5">
    <property type="entry name" value="SUPPRESSOR OF SWI4 1 HOMOLOG"/>
    <property type="match status" value="1"/>
</dbReference>
<feature type="compositionally biased region" description="Basic and acidic residues" evidence="1">
    <location>
        <begin position="376"/>
        <end position="391"/>
    </location>
</feature>
<dbReference type="PANTHER" id="PTHR12661">
    <property type="entry name" value="PETER PAN-RELATED"/>
    <property type="match status" value="1"/>
</dbReference>
<keyword evidence="4" id="KW-1185">Reference proteome</keyword>
<dbReference type="GO" id="GO:0006364">
    <property type="term" value="P:rRNA processing"/>
    <property type="evidence" value="ECO:0007669"/>
    <property type="project" value="InterPro"/>
</dbReference>
<gene>
    <name evidence="3" type="ORF">HCN44_002810</name>
</gene>
<feature type="region of interest" description="Disordered" evidence="1">
    <location>
        <begin position="305"/>
        <end position="424"/>
    </location>
</feature>
<accession>A0A835CRI1</accession>
<dbReference type="GO" id="GO:0019843">
    <property type="term" value="F:rRNA binding"/>
    <property type="evidence" value="ECO:0007669"/>
    <property type="project" value="InterPro"/>
</dbReference>
<protein>
    <recommendedName>
        <fullName evidence="2">Brix domain-containing protein</fullName>
    </recommendedName>
</protein>
<dbReference type="PROSITE" id="PS50833">
    <property type="entry name" value="BRIX"/>
    <property type="match status" value="1"/>
</dbReference>
<dbReference type="InterPro" id="IPR007109">
    <property type="entry name" value="Brix"/>
</dbReference>
<evidence type="ECO:0000313" key="3">
    <source>
        <dbReference type="EMBL" id="KAF7991248.1"/>
    </source>
</evidence>
<name>A0A835CRI1_APHGI</name>
<dbReference type="GO" id="GO:0000027">
    <property type="term" value="P:ribosomal large subunit assembly"/>
    <property type="evidence" value="ECO:0007669"/>
    <property type="project" value="TreeGrafter"/>
</dbReference>
<reference evidence="3 4" key="1">
    <citation type="submission" date="2020-08" db="EMBL/GenBank/DDBJ databases">
        <title>Aphidius gifuensis genome sequencing and assembly.</title>
        <authorList>
            <person name="Du Z."/>
        </authorList>
    </citation>
    <scope>NUCLEOTIDE SEQUENCE [LARGE SCALE GENOMIC DNA]</scope>
    <source>
        <strain evidence="3">YNYX2018</strain>
        <tissue evidence="3">Adults</tissue>
    </source>
</reference>
<comment type="caution">
    <text evidence="3">The sequence shown here is derived from an EMBL/GenBank/DDBJ whole genome shotgun (WGS) entry which is preliminary data.</text>
</comment>
<evidence type="ECO:0000259" key="2">
    <source>
        <dbReference type="PROSITE" id="PS50833"/>
    </source>
</evidence>
<dbReference type="EMBL" id="JACMRX010000004">
    <property type="protein sequence ID" value="KAF7991248.1"/>
    <property type="molecule type" value="Genomic_DNA"/>
</dbReference>
<evidence type="ECO:0000256" key="1">
    <source>
        <dbReference type="SAM" id="MobiDB-lite"/>
    </source>
</evidence>
<dbReference type="GO" id="GO:0030687">
    <property type="term" value="C:preribosome, large subunit precursor"/>
    <property type="evidence" value="ECO:0007669"/>
    <property type="project" value="TreeGrafter"/>
</dbReference>
<feature type="compositionally biased region" description="Basic and acidic residues" evidence="1">
    <location>
        <begin position="305"/>
        <end position="316"/>
    </location>
</feature>
<feature type="compositionally biased region" description="Polar residues" evidence="1">
    <location>
        <begin position="246"/>
        <end position="256"/>
    </location>
</feature>
<sequence>MARSKKGRCVKKNKHQNHEEDVGLVKAPHSFVIHRGTGEHIVELTRDFRRVMEPFTASSLRERKHNTIKDFVSVAGVLHVTHMSVFSRTEMGMYLKLARLPKGPTLTFKIHNFSLTRDVISSLKKQMVFEEAFKNSPLIVLNNFSGEGMQMKLMASMFQNMFPTINLTTVNLSTIRRCVCLNYNTTTKHIDFRHYAIKVVPVGLSKSVKKLVQAKIPNLSKCHDYSEFITKAMMSESEAEDDDTSHVTLSQKLSSRGNHEKGTSAIRLHELGPRMTLQLMKVEDGLFDGEVMFHEIVHKTEEEIQRIKKSRDDKKKLKEKRKKTQDDNKEKKESKKNENKEKSLKGMKKKENDTLMHKYAKESNDANAFEEDDDAQYYREEVGQEPDKDLFKGNSSMKRKQSYAPKYKPKSKKVKFSDDKQRNK</sequence>
<dbReference type="SUPFAM" id="SSF52954">
    <property type="entry name" value="Class II aaRS ABD-related"/>
    <property type="match status" value="1"/>
</dbReference>
<evidence type="ECO:0000313" key="4">
    <source>
        <dbReference type="Proteomes" id="UP000639338"/>
    </source>
</evidence>
<feature type="compositionally biased region" description="Basic and acidic residues" evidence="1">
    <location>
        <begin position="415"/>
        <end position="424"/>
    </location>
</feature>
<dbReference type="InterPro" id="IPR045112">
    <property type="entry name" value="PPAN-like"/>
</dbReference>
<dbReference type="SMART" id="SM00879">
    <property type="entry name" value="Brix"/>
    <property type="match status" value="1"/>
</dbReference>